<sequence>MVQETFPKFKYLPKEIQILIWEAAVRPVPGDRHVHRFFIAGYHLKHAAPLHNIKTPFLNLIRTKNFTYDSLNVSTGCSLAVPDDDADGNPNDSVYLSDSSLWSVCKESRKAMERRFSKNEWWSKQKAPFHPKRSAEPGQYLGQEGVTHTASYKNEDGIVKHITIDYQRDLIHLDPRYLNDVYWWNLLEEGNFLPLFDMRIEDSSTAKRSFVGDDIALDFDRSTYDTMRGKMVHFYQRNLQMYSSNFYDMVSLLASGAQRRVWFIDYALVPTAERDGKVFREGTSSREEPPATREIFSSDDFIYTEVKSEDIGPLWRLSHYDNAYDGENHHAFAFLDHLRNLVHLEDPSLLRVLACQPAPGRPARPRKPWSKRCHGHLTCEECHPKPVPRVRPSAIENEGSESSGDISDSDLNLFD</sequence>
<evidence type="ECO:0000256" key="1">
    <source>
        <dbReference type="SAM" id="MobiDB-lite"/>
    </source>
</evidence>
<protein>
    <recommendedName>
        <fullName evidence="2">2EXR domain-containing protein</fullName>
    </recommendedName>
</protein>
<evidence type="ECO:0000313" key="3">
    <source>
        <dbReference type="EMBL" id="KAJ4124258.1"/>
    </source>
</evidence>
<name>A0ABQ8R2Z2_FUSEQ</name>
<reference evidence="3" key="1">
    <citation type="submission" date="2022-09" db="EMBL/GenBank/DDBJ databases">
        <title>Fusarium specimens isolated from Avocado Roots.</title>
        <authorList>
            <person name="Stajich J."/>
            <person name="Roper C."/>
            <person name="Heimlech-Rivalta G."/>
        </authorList>
    </citation>
    <scope>NUCLEOTIDE SEQUENCE</scope>
    <source>
        <strain evidence="3">CF00095</strain>
    </source>
</reference>
<feature type="region of interest" description="Disordered" evidence="1">
    <location>
        <begin position="382"/>
        <end position="415"/>
    </location>
</feature>
<evidence type="ECO:0000313" key="4">
    <source>
        <dbReference type="Proteomes" id="UP001152024"/>
    </source>
</evidence>
<keyword evidence="4" id="KW-1185">Reference proteome</keyword>
<dbReference type="Proteomes" id="UP001152024">
    <property type="component" value="Unassembled WGS sequence"/>
</dbReference>
<proteinExistence type="predicted"/>
<comment type="caution">
    <text evidence="3">The sequence shown here is derived from an EMBL/GenBank/DDBJ whole genome shotgun (WGS) entry which is preliminary data.</text>
</comment>
<evidence type="ECO:0000259" key="2">
    <source>
        <dbReference type="Pfam" id="PF20150"/>
    </source>
</evidence>
<feature type="compositionally biased region" description="Low complexity" evidence="1">
    <location>
        <begin position="395"/>
        <end position="415"/>
    </location>
</feature>
<organism evidence="3 4">
    <name type="scientific">Fusarium equiseti</name>
    <name type="common">Fusarium scirpi</name>
    <dbReference type="NCBI Taxonomy" id="61235"/>
    <lineage>
        <taxon>Eukaryota</taxon>
        <taxon>Fungi</taxon>
        <taxon>Dikarya</taxon>
        <taxon>Ascomycota</taxon>
        <taxon>Pezizomycotina</taxon>
        <taxon>Sordariomycetes</taxon>
        <taxon>Hypocreomycetidae</taxon>
        <taxon>Hypocreales</taxon>
        <taxon>Nectriaceae</taxon>
        <taxon>Fusarium</taxon>
        <taxon>Fusarium incarnatum-equiseti species complex</taxon>
    </lineage>
</organism>
<dbReference type="EMBL" id="JAOQBH010000016">
    <property type="protein sequence ID" value="KAJ4124258.1"/>
    <property type="molecule type" value="Genomic_DNA"/>
</dbReference>
<feature type="domain" description="2EXR" evidence="2">
    <location>
        <begin position="6"/>
        <end position="130"/>
    </location>
</feature>
<dbReference type="Pfam" id="PF20150">
    <property type="entry name" value="2EXR"/>
    <property type="match status" value="1"/>
</dbReference>
<dbReference type="InterPro" id="IPR045518">
    <property type="entry name" value="2EXR"/>
</dbReference>
<accession>A0ABQ8R2Z2</accession>
<gene>
    <name evidence="3" type="ORF">NW768_009617</name>
</gene>